<gene>
    <name evidence="2" type="ORF">P170DRAFT_462938</name>
</gene>
<evidence type="ECO:0000313" key="2">
    <source>
        <dbReference type="EMBL" id="PLB53159.1"/>
    </source>
</evidence>
<keyword evidence="1" id="KW-0732">Signal</keyword>
<organism evidence="2 3">
    <name type="scientific">Aspergillus steynii IBT 23096</name>
    <dbReference type="NCBI Taxonomy" id="1392250"/>
    <lineage>
        <taxon>Eukaryota</taxon>
        <taxon>Fungi</taxon>
        <taxon>Dikarya</taxon>
        <taxon>Ascomycota</taxon>
        <taxon>Pezizomycotina</taxon>
        <taxon>Eurotiomycetes</taxon>
        <taxon>Eurotiomycetidae</taxon>
        <taxon>Eurotiales</taxon>
        <taxon>Aspergillaceae</taxon>
        <taxon>Aspergillus</taxon>
        <taxon>Aspergillus subgen. Circumdati</taxon>
    </lineage>
</organism>
<evidence type="ECO:0000313" key="3">
    <source>
        <dbReference type="Proteomes" id="UP000234275"/>
    </source>
</evidence>
<dbReference type="GeneID" id="36559823"/>
<dbReference type="AlphaFoldDB" id="A0A2I2GJW0"/>
<keyword evidence="3" id="KW-1185">Reference proteome</keyword>
<proteinExistence type="predicted"/>
<name>A0A2I2GJW0_9EURO</name>
<reference evidence="2 3" key="1">
    <citation type="submission" date="2016-12" db="EMBL/GenBank/DDBJ databases">
        <title>The genomes of Aspergillus section Nigri reveals drivers in fungal speciation.</title>
        <authorList>
            <consortium name="DOE Joint Genome Institute"/>
            <person name="Vesth T.C."/>
            <person name="Nybo J."/>
            <person name="Theobald S."/>
            <person name="Brandl J."/>
            <person name="Frisvad J.C."/>
            <person name="Nielsen K.F."/>
            <person name="Lyhne E.K."/>
            <person name="Kogle M.E."/>
            <person name="Kuo A."/>
            <person name="Riley R."/>
            <person name="Clum A."/>
            <person name="Nolan M."/>
            <person name="Lipzen A."/>
            <person name="Salamov A."/>
            <person name="Henrissat B."/>
            <person name="Wiebenga A."/>
            <person name="De Vries R.P."/>
            <person name="Grigoriev I.V."/>
            <person name="Mortensen U.H."/>
            <person name="Andersen M.R."/>
            <person name="Baker S.E."/>
        </authorList>
    </citation>
    <scope>NUCLEOTIDE SEQUENCE [LARGE SCALE GENOMIC DNA]</scope>
    <source>
        <strain evidence="2 3">IBT 23096</strain>
    </source>
</reference>
<evidence type="ECO:0008006" key="4">
    <source>
        <dbReference type="Google" id="ProtNLM"/>
    </source>
</evidence>
<dbReference type="OrthoDB" id="4492304at2759"/>
<sequence length="160" mass="16301">MKLAGIVASLAIAGTASAAAIPDPVKGVVTRLDGTLGSLEGVLGNLLGGAPTENLVEIKSELRQVKVQLSQCSSSHSQRDLGNTVESVAEPVTNKAGEVVQTVKGVAGVKRQTDQLQTISEGLLQKIKGDDMDAAGLQNVLSLIQADNIPAVGGLLGILL</sequence>
<feature type="signal peptide" evidence="1">
    <location>
        <begin position="1"/>
        <end position="18"/>
    </location>
</feature>
<feature type="chain" id="PRO_5014117095" description="Hydrophobic surface binding protein A" evidence="1">
    <location>
        <begin position="19"/>
        <end position="160"/>
    </location>
</feature>
<protein>
    <recommendedName>
        <fullName evidence="4">Hydrophobic surface binding protein A</fullName>
    </recommendedName>
</protein>
<comment type="caution">
    <text evidence="2">The sequence shown here is derived from an EMBL/GenBank/DDBJ whole genome shotgun (WGS) entry which is preliminary data.</text>
</comment>
<dbReference type="EMBL" id="MSFO01000002">
    <property type="protein sequence ID" value="PLB53159.1"/>
    <property type="molecule type" value="Genomic_DNA"/>
</dbReference>
<evidence type="ECO:0000256" key="1">
    <source>
        <dbReference type="SAM" id="SignalP"/>
    </source>
</evidence>
<dbReference type="VEuPathDB" id="FungiDB:P170DRAFT_462938"/>
<dbReference type="Proteomes" id="UP000234275">
    <property type="component" value="Unassembled WGS sequence"/>
</dbReference>
<accession>A0A2I2GJW0</accession>
<dbReference type="STRING" id="1392250.A0A2I2GJW0"/>
<dbReference type="RefSeq" id="XP_024708461.1">
    <property type="nucleotide sequence ID" value="XM_024852125.1"/>
</dbReference>